<accession>A0A8A7KAR9</accession>
<sequence length="96" mass="11313">MRKYWFFAESTLNQSDDLKMFRPGLNVDFGDRLNVDFSYAIYEADNSDAQDNYLDLIFNYDLTKNTYWELEYEDHSYDDNAGTDESIITTSLGVNF</sequence>
<protein>
    <submittedName>
        <fullName evidence="1">Uncharacterized protein</fullName>
    </submittedName>
</protein>
<organism evidence="1 2">
    <name type="scientific">Iocasia fonsfrigidae</name>
    <dbReference type="NCBI Taxonomy" id="2682810"/>
    <lineage>
        <taxon>Bacteria</taxon>
        <taxon>Bacillati</taxon>
        <taxon>Bacillota</taxon>
        <taxon>Clostridia</taxon>
        <taxon>Halanaerobiales</taxon>
        <taxon>Halanaerobiaceae</taxon>
        <taxon>Iocasia</taxon>
    </lineage>
</organism>
<proteinExistence type="predicted"/>
<reference evidence="1" key="1">
    <citation type="submission" date="2019-12" db="EMBL/GenBank/DDBJ databases">
        <authorList>
            <person name="zhang j."/>
            <person name="sun C.M."/>
        </authorList>
    </citation>
    <scope>NUCLEOTIDE SEQUENCE</scope>
    <source>
        <strain evidence="1">NS-1</strain>
    </source>
</reference>
<dbReference type="Proteomes" id="UP000665020">
    <property type="component" value="Chromosome"/>
</dbReference>
<dbReference type="AlphaFoldDB" id="A0A8A7KAR9"/>
<dbReference type="KEGG" id="ifn:GM661_13335"/>
<keyword evidence="2" id="KW-1185">Reference proteome</keyword>
<dbReference type="EMBL" id="CP046640">
    <property type="protein sequence ID" value="QTL98876.1"/>
    <property type="molecule type" value="Genomic_DNA"/>
</dbReference>
<evidence type="ECO:0000313" key="2">
    <source>
        <dbReference type="Proteomes" id="UP000665020"/>
    </source>
</evidence>
<dbReference type="RefSeq" id="WP_230867274.1">
    <property type="nucleotide sequence ID" value="NZ_CP046640.1"/>
</dbReference>
<gene>
    <name evidence="1" type="ORF">GM661_13335</name>
</gene>
<name>A0A8A7KAR9_9FIRM</name>
<dbReference type="InterPro" id="IPR023614">
    <property type="entry name" value="Porin_dom_sf"/>
</dbReference>
<dbReference type="SUPFAM" id="SSF56935">
    <property type="entry name" value="Porins"/>
    <property type="match status" value="1"/>
</dbReference>
<evidence type="ECO:0000313" key="1">
    <source>
        <dbReference type="EMBL" id="QTL98876.1"/>
    </source>
</evidence>
<dbReference type="Gene3D" id="2.40.160.10">
    <property type="entry name" value="Porin"/>
    <property type="match status" value="1"/>
</dbReference>